<dbReference type="Pfam" id="PF13561">
    <property type="entry name" value="adh_short_C2"/>
    <property type="match status" value="1"/>
</dbReference>
<evidence type="ECO:0000256" key="3">
    <source>
        <dbReference type="SAM" id="MobiDB-lite"/>
    </source>
</evidence>
<dbReference type="PANTHER" id="PTHR43639:SF1">
    <property type="entry name" value="SHORT-CHAIN DEHYDROGENASE_REDUCTASE FAMILY PROTEIN"/>
    <property type="match status" value="1"/>
</dbReference>
<accession>A0A250J985</accession>
<dbReference type="EMBL" id="CP022098">
    <property type="protein sequence ID" value="ATB40118.1"/>
    <property type="molecule type" value="Genomic_DNA"/>
</dbReference>
<dbReference type="Proteomes" id="UP000217257">
    <property type="component" value="Chromosome"/>
</dbReference>
<gene>
    <name evidence="4" type="ORF">CYFUS_005566</name>
</gene>
<comment type="similarity">
    <text evidence="1">Belongs to the short-chain dehydrogenases/reductases (SDR) family.</text>
</comment>
<dbReference type="PRINTS" id="PR00080">
    <property type="entry name" value="SDRFAMILY"/>
</dbReference>
<keyword evidence="2" id="KW-0560">Oxidoreductase</keyword>
<dbReference type="PRINTS" id="PR00081">
    <property type="entry name" value="GDHRDH"/>
</dbReference>
<protein>
    <submittedName>
        <fullName evidence="4">SDR family oxidoreductase</fullName>
    </submittedName>
</protein>
<dbReference type="GO" id="GO:0016491">
    <property type="term" value="F:oxidoreductase activity"/>
    <property type="evidence" value="ECO:0007669"/>
    <property type="project" value="UniProtKB-KW"/>
</dbReference>
<feature type="region of interest" description="Disordered" evidence="3">
    <location>
        <begin position="1"/>
        <end position="31"/>
    </location>
</feature>
<dbReference type="Gene3D" id="3.40.50.720">
    <property type="entry name" value="NAD(P)-binding Rossmann-like Domain"/>
    <property type="match status" value="1"/>
</dbReference>
<evidence type="ECO:0000313" key="5">
    <source>
        <dbReference type="Proteomes" id="UP000217257"/>
    </source>
</evidence>
<proteinExistence type="inferred from homology"/>
<dbReference type="FunFam" id="3.40.50.720:FF:000084">
    <property type="entry name" value="Short-chain dehydrogenase reductase"/>
    <property type="match status" value="1"/>
</dbReference>
<name>A0A250J985_9BACT</name>
<evidence type="ECO:0000256" key="1">
    <source>
        <dbReference type="ARBA" id="ARBA00006484"/>
    </source>
</evidence>
<dbReference type="AlphaFoldDB" id="A0A250J985"/>
<dbReference type="KEGG" id="cfus:CYFUS_005566"/>
<evidence type="ECO:0000313" key="4">
    <source>
        <dbReference type="EMBL" id="ATB40118.1"/>
    </source>
</evidence>
<sequence length="280" mass="29593">MKARAASRILRSPNTPGSNPRPKEKQVSSTGKVAIVTGASRGLGRNTAISLARIGTDVIVTYHSNRAEADSAVAAIEALGRKAVALRLDAGDIASFDGFAEQVRGVLRGVWARDRFDHLVNNAGSHHPASFGQITEEDFDRLCNLHFKGVLFLTQKLLPLIADGGRIVNLSTGLTRFVSAGSAAYASMKGAVEILTRYMAKELAPRGITVNVVAPGATETDFFGGAVRDNPALNREVAANTALGRTGVPDDIGPMIASLLSDANRWVTAQRIEVSGGLHL</sequence>
<dbReference type="InterPro" id="IPR002347">
    <property type="entry name" value="SDR_fam"/>
</dbReference>
<dbReference type="SUPFAM" id="SSF51735">
    <property type="entry name" value="NAD(P)-binding Rossmann-fold domains"/>
    <property type="match status" value="1"/>
</dbReference>
<dbReference type="PANTHER" id="PTHR43639">
    <property type="entry name" value="OXIDOREDUCTASE, SHORT-CHAIN DEHYDROGENASE/REDUCTASE FAMILY (AFU_ORTHOLOGUE AFUA_5G02870)"/>
    <property type="match status" value="1"/>
</dbReference>
<organism evidence="4 5">
    <name type="scientific">Cystobacter fuscus</name>
    <dbReference type="NCBI Taxonomy" id="43"/>
    <lineage>
        <taxon>Bacteria</taxon>
        <taxon>Pseudomonadati</taxon>
        <taxon>Myxococcota</taxon>
        <taxon>Myxococcia</taxon>
        <taxon>Myxococcales</taxon>
        <taxon>Cystobacterineae</taxon>
        <taxon>Archangiaceae</taxon>
        <taxon>Cystobacter</taxon>
    </lineage>
</organism>
<dbReference type="InterPro" id="IPR036291">
    <property type="entry name" value="NAD(P)-bd_dom_sf"/>
</dbReference>
<reference evidence="4 5" key="1">
    <citation type="submission" date="2017-06" db="EMBL/GenBank/DDBJ databases">
        <title>Sequencing and comparative analysis of myxobacterial genomes.</title>
        <authorList>
            <person name="Rupp O."/>
            <person name="Goesmann A."/>
            <person name="Sogaard-Andersen L."/>
        </authorList>
    </citation>
    <scope>NUCLEOTIDE SEQUENCE [LARGE SCALE GENOMIC DNA]</scope>
    <source>
        <strain evidence="4 5">DSM 52655</strain>
    </source>
</reference>
<evidence type="ECO:0000256" key="2">
    <source>
        <dbReference type="ARBA" id="ARBA00023002"/>
    </source>
</evidence>